<protein>
    <recommendedName>
        <fullName evidence="1">F-box domain-containing protein</fullName>
    </recommendedName>
</protein>
<dbReference type="SUPFAM" id="SSF81383">
    <property type="entry name" value="F-box domain"/>
    <property type="match status" value="1"/>
</dbReference>
<dbReference type="PANTHER" id="PTHR31960">
    <property type="entry name" value="F-BOX PROTEIN PP2-A15"/>
    <property type="match status" value="1"/>
</dbReference>
<organism evidence="2 3">
    <name type="scientific">Rhizophagus clarus</name>
    <dbReference type="NCBI Taxonomy" id="94130"/>
    <lineage>
        <taxon>Eukaryota</taxon>
        <taxon>Fungi</taxon>
        <taxon>Fungi incertae sedis</taxon>
        <taxon>Mucoromycota</taxon>
        <taxon>Glomeromycotina</taxon>
        <taxon>Glomeromycetes</taxon>
        <taxon>Glomerales</taxon>
        <taxon>Glomeraceae</taxon>
        <taxon>Rhizophagus</taxon>
    </lineage>
</organism>
<evidence type="ECO:0000313" key="3">
    <source>
        <dbReference type="Proteomes" id="UP000247702"/>
    </source>
</evidence>
<dbReference type="SMART" id="SM00256">
    <property type="entry name" value="FBOX"/>
    <property type="match status" value="1"/>
</dbReference>
<sequence>MMMNQSDSPLFIKLQPRMSDFFSQVPSEIVVNVLSFLPAKDLCSISLVNKNLWSFIQDDYVWQSICINQFPVNYVSEELNKMIAEEYASRGSNSEEQPVNIINKKLYKRLSRHISFMAKERRITWLDIQQGGGNYHHWRTLEDSQSEFGKIVFLDNVWWFDVMSTLKAVLPGIYDIVWRLKIKSENDIHDLNFSATVVEKIEDGNEEMTIHEYNHTPQRSMFSSIARKKDWVEYRLPYNLVVPEREVIGDKLVYHDVHLKIFNYSGFLKTGLWIDYVRLREHDESRVYERFE</sequence>
<dbReference type="Pfam" id="PF14299">
    <property type="entry name" value="PP2"/>
    <property type="match status" value="1"/>
</dbReference>
<dbReference type="InterPro" id="IPR036047">
    <property type="entry name" value="F-box-like_dom_sf"/>
</dbReference>
<comment type="caution">
    <text evidence="2">The sequence shown here is derived from an EMBL/GenBank/DDBJ whole genome shotgun (WGS) entry which is preliminary data.</text>
</comment>
<gene>
    <name evidence="2" type="ORF">RclHR1_05070006</name>
</gene>
<keyword evidence="3" id="KW-1185">Reference proteome</keyword>
<evidence type="ECO:0000259" key="1">
    <source>
        <dbReference type="PROSITE" id="PS50181"/>
    </source>
</evidence>
<dbReference type="PANTHER" id="PTHR31960:SF26">
    <property type="entry name" value="F-BOX DOMAIN CONTAINING PROTEIN"/>
    <property type="match status" value="1"/>
</dbReference>
<dbReference type="PROSITE" id="PS50181">
    <property type="entry name" value="FBOX"/>
    <property type="match status" value="1"/>
</dbReference>
<evidence type="ECO:0000313" key="2">
    <source>
        <dbReference type="EMBL" id="GBC03322.1"/>
    </source>
</evidence>
<dbReference type="STRING" id="94130.A0A2Z6S3W1"/>
<dbReference type="Gene3D" id="1.20.1280.50">
    <property type="match status" value="1"/>
</dbReference>
<dbReference type="Proteomes" id="UP000247702">
    <property type="component" value="Unassembled WGS sequence"/>
</dbReference>
<reference evidence="2 3" key="1">
    <citation type="submission" date="2017-11" db="EMBL/GenBank/DDBJ databases">
        <title>The genome of Rhizophagus clarus HR1 reveals common genetic basis of auxotrophy among arbuscular mycorrhizal fungi.</title>
        <authorList>
            <person name="Kobayashi Y."/>
        </authorList>
    </citation>
    <scope>NUCLEOTIDE SEQUENCE [LARGE SCALE GENOMIC DNA]</scope>
    <source>
        <strain evidence="2 3">HR1</strain>
    </source>
</reference>
<feature type="domain" description="F-box" evidence="1">
    <location>
        <begin position="19"/>
        <end position="65"/>
    </location>
</feature>
<dbReference type="InterPro" id="IPR001810">
    <property type="entry name" value="F-box_dom"/>
</dbReference>
<name>A0A2Z6S3W1_9GLOM</name>
<dbReference type="Pfam" id="PF12937">
    <property type="entry name" value="F-box-like"/>
    <property type="match status" value="1"/>
</dbReference>
<proteinExistence type="predicted"/>
<dbReference type="EMBL" id="BEXD01003879">
    <property type="protein sequence ID" value="GBC03322.1"/>
    <property type="molecule type" value="Genomic_DNA"/>
</dbReference>
<accession>A0A2Z6S3W1</accession>
<dbReference type="InterPro" id="IPR025886">
    <property type="entry name" value="PP2-like"/>
</dbReference>
<dbReference type="AlphaFoldDB" id="A0A2Z6S3W1"/>